<feature type="domain" description="CCHC-type" evidence="10">
    <location>
        <begin position="174"/>
        <end position="189"/>
    </location>
</feature>
<name>A0A8J5Z088_9ROSI</name>
<feature type="region of interest" description="Disordered" evidence="9">
    <location>
        <begin position="1"/>
        <end position="35"/>
    </location>
</feature>
<organism evidence="11 12">
    <name type="scientific">Gossypium anomalum</name>
    <dbReference type="NCBI Taxonomy" id="47600"/>
    <lineage>
        <taxon>Eukaryota</taxon>
        <taxon>Viridiplantae</taxon>
        <taxon>Streptophyta</taxon>
        <taxon>Embryophyta</taxon>
        <taxon>Tracheophyta</taxon>
        <taxon>Spermatophyta</taxon>
        <taxon>Magnoliopsida</taxon>
        <taxon>eudicotyledons</taxon>
        <taxon>Gunneridae</taxon>
        <taxon>Pentapetalae</taxon>
        <taxon>rosids</taxon>
        <taxon>malvids</taxon>
        <taxon>Malvales</taxon>
        <taxon>Malvaceae</taxon>
        <taxon>Malvoideae</taxon>
        <taxon>Gossypium</taxon>
    </lineage>
</organism>
<evidence type="ECO:0000256" key="7">
    <source>
        <dbReference type="ARBA" id="ARBA00022918"/>
    </source>
</evidence>
<evidence type="ECO:0000313" key="11">
    <source>
        <dbReference type="EMBL" id="KAG8491325.1"/>
    </source>
</evidence>
<dbReference type="GO" id="GO:0003676">
    <property type="term" value="F:nucleic acid binding"/>
    <property type="evidence" value="ECO:0007669"/>
    <property type="project" value="InterPro"/>
</dbReference>
<evidence type="ECO:0000256" key="1">
    <source>
        <dbReference type="ARBA" id="ARBA00012493"/>
    </source>
</evidence>
<dbReference type="PANTHER" id="PTHR15503:SF45">
    <property type="entry name" value="RNA-DIRECTED DNA POLYMERASE HOMOLOG"/>
    <property type="match status" value="1"/>
</dbReference>
<keyword evidence="4" id="KW-0540">Nuclease</keyword>
<dbReference type="GO" id="GO:0016787">
    <property type="term" value="F:hydrolase activity"/>
    <property type="evidence" value="ECO:0007669"/>
    <property type="project" value="UniProtKB-KW"/>
</dbReference>
<feature type="compositionally biased region" description="Polar residues" evidence="9">
    <location>
        <begin position="22"/>
        <end position="33"/>
    </location>
</feature>
<dbReference type="InterPro" id="IPR043128">
    <property type="entry name" value="Rev_trsase/Diguanyl_cyclase"/>
</dbReference>
<dbReference type="CDD" id="cd00303">
    <property type="entry name" value="retropepsin_like"/>
    <property type="match status" value="1"/>
</dbReference>
<dbReference type="Gene3D" id="4.10.60.10">
    <property type="entry name" value="Zinc finger, CCHC-type"/>
    <property type="match status" value="1"/>
</dbReference>
<dbReference type="SUPFAM" id="SSF56672">
    <property type="entry name" value="DNA/RNA polymerases"/>
    <property type="match status" value="2"/>
</dbReference>
<evidence type="ECO:0000256" key="5">
    <source>
        <dbReference type="ARBA" id="ARBA00022759"/>
    </source>
</evidence>
<dbReference type="Pfam" id="PF08284">
    <property type="entry name" value="RVP_2"/>
    <property type="match status" value="1"/>
</dbReference>
<keyword evidence="6" id="KW-0378">Hydrolase</keyword>
<reference evidence="11 12" key="1">
    <citation type="journal article" date="2021" name="bioRxiv">
        <title>The Gossypium anomalum genome as a resource for cotton improvement and evolutionary analysis of hybrid incompatibility.</title>
        <authorList>
            <person name="Grover C.E."/>
            <person name="Yuan D."/>
            <person name="Arick M.A."/>
            <person name="Miller E.R."/>
            <person name="Hu G."/>
            <person name="Peterson D.G."/>
            <person name="Wendel J.F."/>
            <person name="Udall J.A."/>
        </authorList>
    </citation>
    <scope>NUCLEOTIDE SEQUENCE [LARGE SCALE GENOMIC DNA]</scope>
    <source>
        <strain evidence="11">JFW-Udall</strain>
        <tissue evidence="11">Leaf</tissue>
    </source>
</reference>
<evidence type="ECO:0000313" key="12">
    <source>
        <dbReference type="Proteomes" id="UP000701853"/>
    </source>
</evidence>
<dbReference type="EMBL" id="JAHUZN010000006">
    <property type="protein sequence ID" value="KAG8491325.1"/>
    <property type="molecule type" value="Genomic_DNA"/>
</dbReference>
<dbReference type="PANTHER" id="PTHR15503">
    <property type="entry name" value="LDOC1 RELATED"/>
    <property type="match status" value="1"/>
</dbReference>
<dbReference type="SMART" id="SM00343">
    <property type="entry name" value="ZnF_C2HC"/>
    <property type="match status" value="1"/>
</dbReference>
<dbReference type="Gene3D" id="3.10.10.10">
    <property type="entry name" value="HIV Type 1 Reverse Transcriptase, subunit A, domain 1"/>
    <property type="match status" value="2"/>
</dbReference>
<dbReference type="OrthoDB" id="851428at2759"/>
<keyword evidence="2" id="KW-0808">Transferase</keyword>
<evidence type="ECO:0000259" key="10">
    <source>
        <dbReference type="PROSITE" id="PS50158"/>
    </source>
</evidence>
<keyword evidence="8" id="KW-0862">Zinc</keyword>
<keyword evidence="7" id="KW-0695">RNA-directed DNA polymerase</keyword>
<evidence type="ECO:0000256" key="9">
    <source>
        <dbReference type="SAM" id="MobiDB-lite"/>
    </source>
</evidence>
<dbReference type="InterPro" id="IPR043502">
    <property type="entry name" value="DNA/RNA_pol_sf"/>
</dbReference>
<dbReference type="GO" id="GO:0008270">
    <property type="term" value="F:zinc ion binding"/>
    <property type="evidence" value="ECO:0007669"/>
    <property type="project" value="UniProtKB-KW"/>
</dbReference>
<dbReference type="InterPro" id="IPR032567">
    <property type="entry name" value="RTL1-rel"/>
</dbReference>
<dbReference type="InterPro" id="IPR041373">
    <property type="entry name" value="RT_RNaseH"/>
</dbReference>
<protein>
    <recommendedName>
        <fullName evidence="1">RNA-directed DNA polymerase</fullName>
        <ecNumber evidence="1">2.7.7.49</ecNumber>
    </recommendedName>
</protein>
<gene>
    <name evidence="11" type="ORF">CXB51_014463</name>
</gene>
<dbReference type="GO" id="GO:0003964">
    <property type="term" value="F:RNA-directed DNA polymerase activity"/>
    <property type="evidence" value="ECO:0007669"/>
    <property type="project" value="UniProtKB-KW"/>
</dbReference>
<dbReference type="Gene3D" id="3.30.70.270">
    <property type="match status" value="2"/>
</dbReference>
<evidence type="ECO:0000256" key="2">
    <source>
        <dbReference type="ARBA" id="ARBA00022679"/>
    </source>
</evidence>
<sequence>MDPKRAVVDDVKSNAPAPVQGTVPSDSRPATSSRDGEARQAFYQMLNDWFTQYIGTNPAVQQPLPPVNSMETPAMPSLNLVQLRFIDQKCKAFLELKQGRMSVTEYELEFSGFWKLKNLLCLLNEHVKLKILGKRKEKLILKLENVGNAKSDRPECKHYGKRHPGNCRLYDRACFRCGSLDHFIRDCPESVDQESRGTKDIAIRSKARAPVRAYAIRACKEALSSDVIMGTFILYDTSVITLIDPGSTHSYIRMNLVNSKTLPIESTRVSNPLGRCVLVDKVCKNFLLMFRDICFLVDMMLLPFDEFDLILGMDWLTLHDALVNCKWKTTDLRCKNDEIVRIGSSDLNGLLAVISLMKALSIVRKGYEAYFAYVIDSRVSEKEVEFGIVLVPGITPILIAPYRMAPIELKELKSQLKELTDRGFARPSFSPWGALVLFVKKKDRTMRICIDYSQLNKVTIKNKYPLPRIDNLFDQLKGAAMCSKIDFRSGYYDRTMRMCIDYSQLNKVTIKNKYPLPRIDDLFDQFKGAAVCSKIDFRSGYYQLRVKDSNIPTERVSGIRVDLSKISAILEWKPPRNISKVRSFWDLPVIMEDSDASLIDLGCVLMQEGKVIAYASRQLKLHEKNYLTHDLELAAIVFALKIWRHYLFDEKCQVYFDHKSLKYLMTQKDLNLRQRRWLELLKDYKLVIDYHPRKANVVDDALSRKSLFALHAMNAHLVPPDDESDLEFRVDKDNCLRFRDRICVLRTPELIQMILCEAHSSQLSQVKAEHQVPSSLFQPIMVPEWKWDRVTIDFCNAPYPRPLPESNTRS</sequence>
<keyword evidence="8" id="KW-0479">Metal-binding</keyword>
<feature type="compositionally biased region" description="Basic and acidic residues" evidence="9">
    <location>
        <begin position="1"/>
        <end position="12"/>
    </location>
</feature>
<dbReference type="AlphaFoldDB" id="A0A8J5Z088"/>
<dbReference type="Proteomes" id="UP000701853">
    <property type="component" value="Chromosome 6"/>
</dbReference>
<dbReference type="Pfam" id="PF17917">
    <property type="entry name" value="RT_RNaseH"/>
    <property type="match status" value="1"/>
</dbReference>
<evidence type="ECO:0000256" key="6">
    <source>
        <dbReference type="ARBA" id="ARBA00022801"/>
    </source>
</evidence>
<proteinExistence type="predicted"/>
<evidence type="ECO:0000256" key="4">
    <source>
        <dbReference type="ARBA" id="ARBA00022722"/>
    </source>
</evidence>
<evidence type="ECO:0000256" key="8">
    <source>
        <dbReference type="PROSITE-ProRule" id="PRU00047"/>
    </source>
</evidence>
<accession>A0A8J5Z088</accession>
<keyword evidence="8" id="KW-0863">Zinc-finger</keyword>
<dbReference type="PROSITE" id="PS50158">
    <property type="entry name" value="ZF_CCHC"/>
    <property type="match status" value="1"/>
</dbReference>
<comment type="caution">
    <text evidence="11">The sequence shown here is derived from an EMBL/GenBank/DDBJ whole genome shotgun (WGS) entry which is preliminary data.</text>
</comment>
<dbReference type="InterPro" id="IPR001878">
    <property type="entry name" value="Znf_CCHC"/>
</dbReference>
<dbReference type="EC" id="2.7.7.49" evidence="1"/>
<evidence type="ECO:0000256" key="3">
    <source>
        <dbReference type="ARBA" id="ARBA00022695"/>
    </source>
</evidence>
<dbReference type="InterPro" id="IPR021109">
    <property type="entry name" value="Peptidase_aspartic_dom_sf"/>
</dbReference>
<dbReference type="GO" id="GO:0004519">
    <property type="term" value="F:endonuclease activity"/>
    <property type="evidence" value="ECO:0007669"/>
    <property type="project" value="UniProtKB-KW"/>
</dbReference>
<dbReference type="CDD" id="cd01647">
    <property type="entry name" value="RT_LTR"/>
    <property type="match status" value="1"/>
</dbReference>
<keyword evidence="5" id="KW-0255">Endonuclease</keyword>
<dbReference type="Gene3D" id="2.40.70.10">
    <property type="entry name" value="Acid Proteases"/>
    <property type="match status" value="1"/>
</dbReference>
<keyword evidence="12" id="KW-1185">Reference proteome</keyword>
<dbReference type="SUPFAM" id="SSF50630">
    <property type="entry name" value="Acid proteases"/>
    <property type="match status" value="1"/>
</dbReference>
<keyword evidence="3" id="KW-0548">Nucleotidyltransferase</keyword>
<dbReference type="CDD" id="cd09274">
    <property type="entry name" value="RNase_HI_RT_Ty3"/>
    <property type="match status" value="1"/>
</dbReference>
<dbReference type="Pfam" id="PF00098">
    <property type="entry name" value="zf-CCHC"/>
    <property type="match status" value="1"/>
</dbReference>